<comment type="caution">
    <text evidence="1">The sequence shown here is derived from an EMBL/GenBank/DDBJ whole genome shotgun (WGS) entry which is preliminary data.</text>
</comment>
<name>A0ABU4LX62_9ACTN</name>
<dbReference type="Proteomes" id="UP001272987">
    <property type="component" value="Unassembled WGS sequence"/>
</dbReference>
<dbReference type="EMBL" id="JARAWP010000010">
    <property type="protein sequence ID" value="MDX3019854.1"/>
    <property type="molecule type" value="Genomic_DNA"/>
</dbReference>
<reference evidence="1 2" key="1">
    <citation type="journal article" date="2023" name="Microb. Genom.">
        <title>Mesoterricola silvestris gen. nov., sp. nov., Mesoterricola sediminis sp. nov., Geothrix oryzae sp. nov., Geothrix edaphica sp. nov., Geothrix rubra sp. nov., and Geothrix limicola sp. nov., six novel members of Acidobacteriota isolated from soils.</title>
        <authorList>
            <person name="Weisberg A.J."/>
            <person name="Pearce E."/>
            <person name="Kramer C.G."/>
            <person name="Chang J.H."/>
            <person name="Clarke C.R."/>
        </authorList>
    </citation>
    <scope>NUCLEOTIDE SEQUENCE [LARGE SCALE GENOMIC DNA]</scope>
    <source>
        <strain evidence="1 2">NB05-1H</strain>
    </source>
</reference>
<organism evidence="1 2">
    <name type="scientific">Streptomyces acidiscabies</name>
    <dbReference type="NCBI Taxonomy" id="42234"/>
    <lineage>
        <taxon>Bacteria</taxon>
        <taxon>Bacillati</taxon>
        <taxon>Actinomycetota</taxon>
        <taxon>Actinomycetes</taxon>
        <taxon>Kitasatosporales</taxon>
        <taxon>Streptomycetaceae</taxon>
        <taxon>Streptomyces</taxon>
    </lineage>
</organism>
<protein>
    <submittedName>
        <fullName evidence="1">Uncharacterized protein</fullName>
    </submittedName>
</protein>
<keyword evidence="2" id="KW-1185">Reference proteome</keyword>
<gene>
    <name evidence="1" type="ORF">PV666_18430</name>
</gene>
<dbReference type="RefSeq" id="WP_240438218.1">
    <property type="nucleotide sequence ID" value="NZ_JARAWP010000010.1"/>
</dbReference>
<sequence>MAADLHPAVAAMLRNFRYDHLPAALQEVSRPFHDLAHQLANSLSGPELTKALDDLWSAKNWAVVAASNLEREGAVPSPPAPGTGDVVLYQLTEADAAGVNRRRKDFHENGSADSRTGFIGHFGNWVEEGAVFPALVVRVHAEGTVTCNLQVLLDGNDTYWATSRAEGDGPGRWSRKAGA</sequence>
<proteinExistence type="predicted"/>
<evidence type="ECO:0000313" key="2">
    <source>
        <dbReference type="Proteomes" id="UP001272987"/>
    </source>
</evidence>
<accession>A0ABU4LX62</accession>
<evidence type="ECO:0000313" key="1">
    <source>
        <dbReference type="EMBL" id="MDX3019854.1"/>
    </source>
</evidence>